<name>A0ABX1DJI1_9FLAO</name>
<dbReference type="Proteomes" id="UP000760545">
    <property type="component" value="Unassembled WGS sequence"/>
</dbReference>
<dbReference type="InterPro" id="IPR049492">
    <property type="entry name" value="BD-FAE-like_dom"/>
</dbReference>
<evidence type="ECO:0000256" key="1">
    <source>
        <dbReference type="ARBA" id="ARBA00022801"/>
    </source>
</evidence>
<reference evidence="3 4" key="1">
    <citation type="submission" date="2020-03" db="EMBL/GenBank/DDBJ databases">
        <title>Tamlana sp. nov, isolated from XXX.</title>
        <authorList>
            <person name="Cao W.R."/>
        </authorList>
    </citation>
    <scope>NUCLEOTIDE SEQUENCE [LARGE SCALE GENOMIC DNA]</scope>
    <source>
        <strain evidence="3 4">HST1-43</strain>
    </source>
</reference>
<dbReference type="EMBL" id="JAAVJS010000021">
    <property type="protein sequence ID" value="NJX16471.1"/>
    <property type="molecule type" value="Genomic_DNA"/>
</dbReference>
<evidence type="ECO:0000259" key="2">
    <source>
        <dbReference type="Pfam" id="PF20434"/>
    </source>
</evidence>
<dbReference type="SUPFAM" id="SSF53474">
    <property type="entry name" value="alpha/beta-Hydrolases"/>
    <property type="match status" value="1"/>
</dbReference>
<keyword evidence="4" id="KW-1185">Reference proteome</keyword>
<gene>
    <name evidence="3" type="ORF">HC176_13325</name>
</gene>
<accession>A0ABX1DJI1</accession>
<comment type="caution">
    <text evidence="3">The sequence shown here is derived from an EMBL/GenBank/DDBJ whole genome shotgun (WGS) entry which is preliminary data.</text>
</comment>
<dbReference type="PANTHER" id="PTHR48081:SF13">
    <property type="entry name" value="ALPHA_BETA HYDROLASE"/>
    <property type="match status" value="1"/>
</dbReference>
<dbReference type="Gene3D" id="3.40.50.1820">
    <property type="entry name" value="alpha/beta hydrolase"/>
    <property type="match status" value="1"/>
</dbReference>
<dbReference type="InterPro" id="IPR029058">
    <property type="entry name" value="AB_hydrolase_fold"/>
</dbReference>
<evidence type="ECO:0000313" key="4">
    <source>
        <dbReference type="Proteomes" id="UP000760545"/>
    </source>
</evidence>
<proteinExistence type="predicted"/>
<protein>
    <submittedName>
        <fullName evidence="3">Alpha/beta hydrolase</fullName>
    </submittedName>
</protein>
<dbReference type="InterPro" id="IPR050300">
    <property type="entry name" value="GDXG_lipolytic_enzyme"/>
</dbReference>
<feature type="domain" description="BD-FAE-like" evidence="2">
    <location>
        <begin position="52"/>
        <end position="248"/>
    </location>
</feature>
<dbReference type="Pfam" id="PF20434">
    <property type="entry name" value="BD-FAE"/>
    <property type="match status" value="1"/>
</dbReference>
<dbReference type="GO" id="GO:0016787">
    <property type="term" value="F:hydrolase activity"/>
    <property type="evidence" value="ECO:0007669"/>
    <property type="project" value="UniProtKB-KW"/>
</dbReference>
<sequence length="289" mass="32435">MKRVFFLFGFFVCYINTVLSQSHTFQAVKYPENYTAKLDEVYVEVQGWEGRMDIYANLSATQPTPVVLNIHGGGWNHGEKESQTGFGSFFKNGFAVANVEYRLANVAKAPAAIEDIRCAFIYLFKHAEELNIDTDKVVLMGSSAGGHLALMAGLLENNRMFDANCKAYEGEIKVAAIIDKFGPTDLTMATQNKTVIRWVGHQVSNNRFMRAISPVFQVSEDSPPVFIVHGDKDPIVPYSQSKLLYNKLKDYGVKVKLVTVENGKHGRFSEKDNLVVMDEIWTFLKELGL</sequence>
<organism evidence="3 4">
    <name type="scientific">Tamlana crocina</name>
    <dbReference type="NCBI Taxonomy" id="393006"/>
    <lineage>
        <taxon>Bacteria</taxon>
        <taxon>Pseudomonadati</taxon>
        <taxon>Bacteroidota</taxon>
        <taxon>Flavobacteriia</taxon>
        <taxon>Flavobacteriales</taxon>
        <taxon>Flavobacteriaceae</taxon>
        <taxon>Tamlana</taxon>
    </lineage>
</organism>
<dbReference type="RefSeq" id="WP_167919089.1">
    <property type="nucleotide sequence ID" value="NZ_JAAVJS010000021.1"/>
</dbReference>
<evidence type="ECO:0000313" key="3">
    <source>
        <dbReference type="EMBL" id="NJX16471.1"/>
    </source>
</evidence>
<dbReference type="PANTHER" id="PTHR48081">
    <property type="entry name" value="AB HYDROLASE SUPERFAMILY PROTEIN C4A8.06C"/>
    <property type="match status" value="1"/>
</dbReference>
<keyword evidence="1 3" id="KW-0378">Hydrolase</keyword>